<protein>
    <submittedName>
        <fullName evidence="1">Uncharacterized protein</fullName>
    </submittedName>
</protein>
<dbReference type="EMBL" id="FONS01000001">
    <property type="protein sequence ID" value="SFE33432.1"/>
    <property type="molecule type" value="Genomic_DNA"/>
</dbReference>
<accession>A0A1I1ZP77</accession>
<gene>
    <name evidence="1" type="ORF">SAMN03003324_00119</name>
</gene>
<evidence type="ECO:0000313" key="2">
    <source>
        <dbReference type="Proteomes" id="UP000183129"/>
    </source>
</evidence>
<dbReference type="RefSeq" id="WP_037437824.1">
    <property type="nucleotide sequence ID" value="NZ_FONS01000001.1"/>
</dbReference>
<name>A0A1I1ZP77_9SPHI</name>
<proteinExistence type="predicted"/>
<dbReference type="Proteomes" id="UP000183129">
    <property type="component" value="Unassembled WGS sequence"/>
</dbReference>
<sequence length="83" mass="9180">MGNVIFLFEYKAHTFPEDQILIPNSDKFTETGSQDALLRASTSFDAFYYQHLAAPTKGGSIPDKLKELIGLANISLDELKSSL</sequence>
<reference evidence="1 2" key="1">
    <citation type="submission" date="2016-10" db="EMBL/GenBank/DDBJ databases">
        <authorList>
            <person name="de Groot N.N."/>
        </authorList>
    </citation>
    <scope>NUCLEOTIDE SEQUENCE [LARGE SCALE GENOMIC DNA]</scope>
    <source>
        <strain evidence="1 2">ATCC 51969</strain>
    </source>
</reference>
<organism evidence="1 2">
    <name type="scientific">Pedobacter antarcticus</name>
    <dbReference type="NCBI Taxonomy" id="34086"/>
    <lineage>
        <taxon>Bacteria</taxon>
        <taxon>Pseudomonadati</taxon>
        <taxon>Bacteroidota</taxon>
        <taxon>Sphingobacteriia</taxon>
        <taxon>Sphingobacteriales</taxon>
        <taxon>Sphingobacteriaceae</taxon>
        <taxon>Pedobacter</taxon>
    </lineage>
</organism>
<evidence type="ECO:0000313" key="1">
    <source>
        <dbReference type="EMBL" id="SFE33432.1"/>
    </source>
</evidence>
<dbReference type="AlphaFoldDB" id="A0A1I1ZP77"/>